<evidence type="ECO:0000313" key="13">
    <source>
        <dbReference type="Proteomes" id="UP000247702"/>
    </source>
</evidence>
<dbReference type="EMBL" id="BEXD01000283">
    <property type="protein sequence ID" value="GBB86077.1"/>
    <property type="molecule type" value="Genomic_DNA"/>
</dbReference>
<dbReference type="EMBL" id="BLAL01000281">
    <property type="protein sequence ID" value="GES99417.1"/>
    <property type="molecule type" value="Genomic_DNA"/>
</dbReference>
<reference evidence="11 13" key="1">
    <citation type="submission" date="2017-11" db="EMBL/GenBank/DDBJ databases">
        <title>The genome of Rhizophagus clarus HR1 reveals common genetic basis of auxotrophy among arbuscular mycorrhizal fungi.</title>
        <authorList>
            <person name="Kobayashi Y."/>
        </authorList>
    </citation>
    <scope>NUCLEOTIDE SEQUENCE [LARGE SCALE GENOMIC DNA]</scope>
    <source>
        <strain evidence="11 13">HR1</strain>
    </source>
</reference>
<dbReference type="STRING" id="94130.A0A2Z6Q7C4"/>
<dbReference type="PANTHER" id="PTHR16196:SF0">
    <property type="entry name" value="PRE-MRNA-SPLICING FACTOR CWC25 HOMOLOG"/>
    <property type="match status" value="1"/>
</dbReference>
<evidence type="ECO:0000256" key="3">
    <source>
        <dbReference type="ARBA" id="ARBA00022664"/>
    </source>
</evidence>
<evidence type="ECO:0000256" key="5">
    <source>
        <dbReference type="ARBA" id="ARBA00023054"/>
    </source>
</evidence>
<feature type="coiled-coil region" evidence="8">
    <location>
        <begin position="23"/>
        <end position="60"/>
    </location>
</feature>
<feature type="compositionally biased region" description="Basic and acidic residues" evidence="9">
    <location>
        <begin position="265"/>
        <end position="283"/>
    </location>
</feature>
<evidence type="ECO:0000256" key="7">
    <source>
        <dbReference type="ARBA" id="ARBA00023242"/>
    </source>
</evidence>
<keyword evidence="7" id="KW-0539">Nucleus</keyword>
<keyword evidence="5 8" id="KW-0175">Coiled coil</keyword>
<feature type="compositionally biased region" description="Basic residues" evidence="9">
    <location>
        <begin position="172"/>
        <end position="185"/>
    </location>
</feature>
<feature type="compositionally biased region" description="Basic and acidic residues" evidence="9">
    <location>
        <begin position="242"/>
        <end position="254"/>
    </location>
</feature>
<dbReference type="InterPro" id="IPR051376">
    <property type="entry name" value="CWC25_splicing_factor"/>
</dbReference>
<dbReference type="SMART" id="SM01083">
    <property type="entry name" value="Cir_N"/>
    <property type="match status" value="1"/>
</dbReference>
<reference evidence="12" key="2">
    <citation type="submission" date="2019-10" db="EMBL/GenBank/DDBJ databases">
        <title>Conservation and host-specific expression of non-tandemly repeated heterogenous ribosome RNA gene in arbuscular mycorrhizal fungi.</title>
        <authorList>
            <person name="Maeda T."/>
            <person name="Kobayashi Y."/>
            <person name="Nakagawa T."/>
            <person name="Ezawa T."/>
            <person name="Yamaguchi K."/>
            <person name="Bino T."/>
            <person name="Nishimoto Y."/>
            <person name="Shigenobu S."/>
            <person name="Kawaguchi M."/>
        </authorList>
    </citation>
    <scope>NUCLEOTIDE SEQUENCE</scope>
    <source>
        <strain evidence="12">HR1</strain>
    </source>
</reference>
<evidence type="ECO:0000313" key="11">
    <source>
        <dbReference type="EMBL" id="GBB86077.1"/>
    </source>
</evidence>
<feature type="domain" description="CBF1-interacting co-repressor CIR N-terminal" evidence="10">
    <location>
        <begin position="11"/>
        <end position="47"/>
    </location>
</feature>
<dbReference type="PANTHER" id="PTHR16196">
    <property type="entry name" value="CELL CYCLE CONTROL PROTEIN CWF25"/>
    <property type="match status" value="1"/>
</dbReference>
<dbReference type="GO" id="GO:0005684">
    <property type="term" value="C:U2-type spliceosomal complex"/>
    <property type="evidence" value="ECO:0007669"/>
    <property type="project" value="TreeGrafter"/>
</dbReference>
<dbReference type="Proteomes" id="UP000615446">
    <property type="component" value="Unassembled WGS sequence"/>
</dbReference>
<gene>
    <name evidence="12" type="ORF">RCL2_002592300</name>
    <name evidence="11" type="ORF">RclHR1_12520006</name>
</gene>
<dbReference type="GO" id="GO:0000398">
    <property type="term" value="P:mRNA splicing, via spliceosome"/>
    <property type="evidence" value="ECO:0007669"/>
    <property type="project" value="TreeGrafter"/>
</dbReference>
<evidence type="ECO:0000256" key="8">
    <source>
        <dbReference type="SAM" id="Coils"/>
    </source>
</evidence>
<keyword evidence="13" id="KW-1185">Reference proteome</keyword>
<evidence type="ECO:0000259" key="10">
    <source>
        <dbReference type="SMART" id="SM01083"/>
    </source>
</evidence>
<evidence type="ECO:0000256" key="1">
    <source>
        <dbReference type="ARBA" id="ARBA00004123"/>
    </source>
</evidence>
<evidence type="ECO:0000256" key="2">
    <source>
        <dbReference type="ARBA" id="ARBA00006695"/>
    </source>
</evidence>
<keyword evidence="3" id="KW-0507">mRNA processing</keyword>
<proteinExistence type="inferred from homology"/>
<feature type="compositionally biased region" description="Basic and acidic residues" evidence="9">
    <location>
        <begin position="328"/>
        <end position="397"/>
    </location>
</feature>
<accession>A0A2Z6Q7C4</accession>
<dbReference type="InterPro" id="IPR022209">
    <property type="entry name" value="CWC25"/>
</dbReference>
<evidence type="ECO:0000313" key="12">
    <source>
        <dbReference type="EMBL" id="GES99417.1"/>
    </source>
</evidence>
<feature type="region of interest" description="Disordered" evidence="9">
    <location>
        <begin position="154"/>
        <end position="440"/>
    </location>
</feature>
<feature type="compositionally biased region" description="Basic and acidic residues" evidence="9">
    <location>
        <begin position="162"/>
        <end position="171"/>
    </location>
</feature>
<feature type="compositionally biased region" description="Basic and acidic residues" evidence="9">
    <location>
        <begin position="214"/>
        <end position="225"/>
    </location>
</feature>
<comment type="similarity">
    <text evidence="2">Belongs to the CWC25 family.</text>
</comment>
<evidence type="ECO:0000256" key="6">
    <source>
        <dbReference type="ARBA" id="ARBA00023187"/>
    </source>
</evidence>
<comment type="caution">
    <text evidence="11">The sequence shown here is derived from an EMBL/GenBank/DDBJ whole genome shotgun (WGS) entry which is preliminary data.</text>
</comment>
<keyword evidence="6" id="KW-0508">mRNA splicing</keyword>
<dbReference type="Pfam" id="PF10197">
    <property type="entry name" value="Cir_N"/>
    <property type="match status" value="1"/>
</dbReference>
<evidence type="ECO:0000256" key="9">
    <source>
        <dbReference type="SAM" id="MobiDB-lite"/>
    </source>
</evidence>
<protein>
    <submittedName>
        <fullName evidence="12">Pre-mRNA splicing factor-domain-containing protein</fullName>
    </submittedName>
</protein>
<organism evidence="11 13">
    <name type="scientific">Rhizophagus clarus</name>
    <dbReference type="NCBI Taxonomy" id="94130"/>
    <lineage>
        <taxon>Eukaryota</taxon>
        <taxon>Fungi</taxon>
        <taxon>Fungi incertae sedis</taxon>
        <taxon>Mucoromycota</taxon>
        <taxon>Glomeromycotina</taxon>
        <taxon>Glomeromycetes</taxon>
        <taxon>Glomerales</taxon>
        <taxon>Glomeraceae</taxon>
        <taxon>Rhizophagus</taxon>
    </lineage>
</organism>
<evidence type="ECO:0000256" key="4">
    <source>
        <dbReference type="ARBA" id="ARBA00022728"/>
    </source>
</evidence>
<keyword evidence="4" id="KW-0747">Spliceosome</keyword>
<dbReference type="Pfam" id="PF12542">
    <property type="entry name" value="CWC25"/>
    <property type="match status" value="1"/>
</dbReference>
<feature type="compositionally biased region" description="Basic and acidic residues" evidence="9">
    <location>
        <begin position="186"/>
        <end position="199"/>
    </location>
</feature>
<dbReference type="OrthoDB" id="21123at2759"/>
<name>A0A2Z6Q7C4_9GLOM</name>
<sequence length="440" mass="52332">MGGGDLNMKKSWHPLLIKNQERVWKEEQKALEEQKKLNQLKKEKEEERQLQELRQIQEAAGGKKGQERLDWMYAAGPNQSSSAKAQEMEDYLLGKKRVDSLIEQGTSIDKLSADSKEIFSSISNPNANNYRDTQSKIREDPLFLIKKTEQANIKSIVSNPLKMKEIQEKLEKKKNKKEKKKSSKKRDKDSLSDHKEKSKKDRKRSLSNSEEEESIVKLKEQDRNGRSQKRSRLRSISRSRSRSRDRYDKYRYESKYSNGTKRDRHSYEERQESRYSNRDHDTYNRNQGRNDMGSRYNPRGYSPRRPRSPSRLEDYDRNHRKYNSNYSHNRDYKERKEHSGRSERDKIKEKDEAERKLHEMMENARKVTEERKNRLEQVTKEDEDEERKLADDKKRSLESGTQSDFLKNAYKCAYSSHSSISLGERLQRHRGTSHKISIED</sequence>
<dbReference type="Proteomes" id="UP000247702">
    <property type="component" value="Unassembled WGS sequence"/>
</dbReference>
<dbReference type="InterPro" id="IPR019339">
    <property type="entry name" value="CIR_N_dom"/>
</dbReference>
<comment type="subcellular location">
    <subcellularLocation>
        <location evidence="1">Nucleus</location>
    </subcellularLocation>
</comment>
<dbReference type="AlphaFoldDB" id="A0A2Z6Q7C4"/>
<feature type="compositionally biased region" description="Basic residues" evidence="9">
    <location>
        <begin position="226"/>
        <end position="241"/>
    </location>
</feature>